<sequence length="252" mass="29823">MLYILIMDHKDVDEIWVFLNKHGIVKVGELKVHDSGFFTIKQGRDDINHNFYGRYEDFNLNLARVMLLFEELIKVPLKDEENLNIKFQLFCEIVIVLLMGALEAFLRDTFVAIISNVKKYKIKIKENTDLRNIFKDIKNNIPIFQKKTSLKKAYSCIDINLVELIENEIWKRIFSINELDSNNKFTGYMKMRHNFLHGGFSKTLYNQIILNEYFIRTAIRDVVTVVYTVQINIPDYTLSFEIDPWNYSNNSI</sequence>
<name>A0A0F9KIB4_9ZZZZ</name>
<protein>
    <submittedName>
        <fullName evidence="1">Uncharacterized protein</fullName>
    </submittedName>
</protein>
<reference evidence="1" key="1">
    <citation type="journal article" date="2015" name="Nature">
        <title>Complex archaea that bridge the gap between prokaryotes and eukaryotes.</title>
        <authorList>
            <person name="Spang A."/>
            <person name="Saw J.H."/>
            <person name="Jorgensen S.L."/>
            <person name="Zaremba-Niedzwiedzka K."/>
            <person name="Martijn J."/>
            <person name="Lind A.E."/>
            <person name="van Eijk R."/>
            <person name="Schleper C."/>
            <person name="Guy L."/>
            <person name="Ettema T.J."/>
        </authorList>
    </citation>
    <scope>NUCLEOTIDE SEQUENCE</scope>
</reference>
<dbReference type="AlphaFoldDB" id="A0A0F9KIB4"/>
<comment type="caution">
    <text evidence="1">The sequence shown here is derived from an EMBL/GenBank/DDBJ whole genome shotgun (WGS) entry which is preliminary data.</text>
</comment>
<gene>
    <name evidence="1" type="ORF">LCGC14_1325750</name>
</gene>
<dbReference type="EMBL" id="LAZR01007957">
    <property type="protein sequence ID" value="KKM81839.1"/>
    <property type="molecule type" value="Genomic_DNA"/>
</dbReference>
<proteinExistence type="predicted"/>
<organism evidence="1">
    <name type="scientific">marine sediment metagenome</name>
    <dbReference type="NCBI Taxonomy" id="412755"/>
    <lineage>
        <taxon>unclassified sequences</taxon>
        <taxon>metagenomes</taxon>
        <taxon>ecological metagenomes</taxon>
    </lineage>
</organism>
<accession>A0A0F9KIB4</accession>
<evidence type="ECO:0000313" key="1">
    <source>
        <dbReference type="EMBL" id="KKM81839.1"/>
    </source>
</evidence>